<reference evidence="1" key="2">
    <citation type="submission" date="2025-09" db="UniProtKB">
        <authorList>
            <consortium name="EnsemblPlants"/>
        </authorList>
    </citation>
    <scope>IDENTIFICATION</scope>
</reference>
<evidence type="ECO:0000313" key="2">
    <source>
        <dbReference type="Proteomes" id="UP001732700"/>
    </source>
</evidence>
<reference evidence="1" key="1">
    <citation type="submission" date="2021-05" db="EMBL/GenBank/DDBJ databases">
        <authorList>
            <person name="Scholz U."/>
            <person name="Mascher M."/>
            <person name="Fiebig A."/>
        </authorList>
    </citation>
    <scope>NUCLEOTIDE SEQUENCE [LARGE SCALE GENOMIC DNA]</scope>
</reference>
<dbReference type="Proteomes" id="UP001732700">
    <property type="component" value="Chromosome 6A"/>
</dbReference>
<protein>
    <submittedName>
        <fullName evidence="1">Uncharacterized protein</fullName>
    </submittedName>
</protein>
<proteinExistence type="predicted"/>
<accession>A0ACD5Z2G6</accession>
<dbReference type="EnsemblPlants" id="AVESA.00010b.r2.6AG1067830.1">
    <property type="protein sequence ID" value="AVESA.00010b.r2.6AG1067830.1.CDS"/>
    <property type="gene ID" value="AVESA.00010b.r2.6AG1067830"/>
</dbReference>
<name>A0ACD5Z2G6_AVESA</name>
<organism evidence="1 2">
    <name type="scientific">Avena sativa</name>
    <name type="common">Oat</name>
    <dbReference type="NCBI Taxonomy" id="4498"/>
    <lineage>
        <taxon>Eukaryota</taxon>
        <taxon>Viridiplantae</taxon>
        <taxon>Streptophyta</taxon>
        <taxon>Embryophyta</taxon>
        <taxon>Tracheophyta</taxon>
        <taxon>Spermatophyta</taxon>
        <taxon>Magnoliopsida</taxon>
        <taxon>Liliopsida</taxon>
        <taxon>Poales</taxon>
        <taxon>Poaceae</taxon>
        <taxon>BOP clade</taxon>
        <taxon>Pooideae</taxon>
        <taxon>Poodae</taxon>
        <taxon>Poeae</taxon>
        <taxon>Poeae Chloroplast Group 1 (Aveneae type)</taxon>
        <taxon>Aveninae</taxon>
        <taxon>Avena</taxon>
    </lineage>
</organism>
<sequence length="1087" mass="117909">MPLVLYLLCVLLSLLSFNTTILEAAPANRSEIDRQTLLCFKSGISSYPLGSLDSWSNDSLNFCSWKGVTCGTNFPLQVVSIDLTSAQLSGRISGCLADLSYLSLVNLGGNHLSGTIPEELGKLPNLHTLNLAGSNFEGNIPDSLGTSNSLSYVNLANNTLITGDIPLSLANCSSLSTLILSRNNLSGEIPSTLFDNKSKLTLVDLHMNSFSGRIPHFHKVTALKFLVLTGNFLSGSIPPSIGNVSSLTSILLGQNKLSGSIPETLGHLAKLLELDLSFNNLSGNVLLSLYNMTSLQYFSVGSNSLVGQIPSHIGSSLPNLQSLVMGSNRLKGLIPASLANMSDLQMLDISNNSLHGSVPALGSLANLRRLVLGRNFLEANDWSFLTSLANCTQLTKLSLEGNALNGSLPITVVNLSTRLEYLSLGSNQISGSIPVEISNLVNLTLLRMESNFLSGSIPTTIGKLQSLYILSLSKNKLSGQIPPSVGDITQLGKLYLDDNNFSGNIPGSLGQCKGLLELNLSTNSLDGSIPVNLFAGPPLSLGVDFSYNKLTGEIPSEVGHLENLALLNVSNNLLFGAIPEALGSCATLLFLRMERNKLQGQIPQSFGKLFSIQQINLARNNLSGPVPESIGGLRFLDKLDLSYNNFDGPIPSGGCFRNSSKVVLDGNKMLCARISMLALPICHGSDGTLPTQIKKHVLLVTMIITTPLLAGLLLVYLVVTIWKRRTQCVTFSWCIKILSLLNFVANWKRKEVVTHQKSKEVPACSNHKETLKKISYGDILKATNWFSSVHTLSSTCTGSVYVGRFKSDRSLVAIKVFNLNEAGGYDSYFIECEVLRSTRHRNIMRPVTLCSTLDSQNQEFKALIFKFMVNGSLERWLHSKQHNGIPGRVLSFGQRICIAADVASALDYVHNQLTPPLIHCDLKPHNILLDDDMTARLSDFGSAKFLLPGLVIRKSLVDVGGTIGYIAPEYGMGCKISVGGDVYSFGVLLLELLTGKRPTDDMFVDGLTLRMFSESMFPDRVAEILDPHMAHEEHQGCVEAWLQRYIVPLVALGLSCTVESPKDRPGMKDVCAKLSAIRDAFLEYHDD</sequence>
<evidence type="ECO:0000313" key="1">
    <source>
        <dbReference type="EnsemblPlants" id="AVESA.00010b.r2.6AG1067830.1.CDS"/>
    </source>
</evidence>
<keyword evidence="2" id="KW-1185">Reference proteome</keyword>